<protein>
    <recommendedName>
        <fullName evidence="2">Maturation</fullName>
    </recommendedName>
</protein>
<accession>A0A514D6T1</accession>
<evidence type="ECO:0000313" key="1">
    <source>
        <dbReference type="EMBL" id="QDH89286.1"/>
    </source>
</evidence>
<dbReference type="EMBL" id="MN034735">
    <property type="protein sequence ID" value="QDH89286.1"/>
    <property type="molecule type" value="Genomic_RNA"/>
</dbReference>
<reference evidence="1" key="1">
    <citation type="submission" date="2019-05" db="EMBL/GenBank/DDBJ databases">
        <title>Metatranscriptomic reconstruction reveals RNA viruses with the potential to shape carbon cycling in soil.</title>
        <authorList>
            <person name="Starr E.P."/>
            <person name="Nuccio E."/>
            <person name="Pett-Ridge J."/>
            <person name="Banfield J.F."/>
            <person name="Firestone M.K."/>
        </authorList>
    </citation>
    <scope>NUCLEOTIDE SEQUENCE</scope>
    <source>
        <strain evidence="1">H4_Rhizo_43_scaffold_408</strain>
    </source>
</reference>
<proteinExistence type="predicted"/>
<organism evidence="1">
    <name type="scientific">Leviviridae sp</name>
    <dbReference type="NCBI Taxonomy" id="2027243"/>
    <lineage>
        <taxon>Viruses</taxon>
        <taxon>Riboviria</taxon>
        <taxon>Orthornavirae</taxon>
        <taxon>Lenarviricota</taxon>
        <taxon>Leviviricetes</taxon>
        <taxon>Norzivirales</taxon>
        <taxon>Fiersviridae</taxon>
    </lineage>
</organism>
<sequence>MAGTRTWRRDLALFRRRNQPTFEYMHGIYASTQTSGITDVLGLSFLQSQVTTSYRSGGDAGIELDNPREILARNEQHNRFPFDVGNEFKTTKTTVKLSHRHTTIRSPYHNAFYQGPLIPLRMDQFGGWDPNQPTRFHLSFPNWDDTMGPKALRYTRPNKSTANLSQALLELVLDLPKIPYMAMAKDPLNLRQLGARGGAEYLNAVFGWAPMVSDVLKICRAIVNSEQIIKQYVRDAGRNVHRTWRSDPIKTSSTSTLSNVQWQMPAAYNGNDPQSDLMRNGSGSMIGGTTGNLRVTENLSYDYWFSGSWTYYLDGDSNLFEKLARHVKLADKVLGTNVTLETLYEIAPWSWLVDWFVNIGDIISVNNALASDSLVLRYGYLTRKTIVERIYQSDGVQFPAFHTGPITVTIHTKDVERRRANPYGFGINWSTLSVQQLAILAALGMTNGNKSARWG</sequence>
<name>A0A514D6T1_9VIRU</name>
<gene>
    <name evidence="1" type="ORF">H4Rhizo43408_000003</name>
</gene>
<evidence type="ECO:0008006" key="2">
    <source>
        <dbReference type="Google" id="ProtNLM"/>
    </source>
</evidence>